<proteinExistence type="predicted"/>
<evidence type="ECO:0000256" key="1">
    <source>
        <dbReference type="SAM" id="MobiDB-lite"/>
    </source>
</evidence>
<keyword evidence="3" id="KW-1185">Reference proteome</keyword>
<dbReference type="OrthoDB" id="4369561at2759"/>
<dbReference type="GeneID" id="37224781"/>
<gene>
    <name evidence="2" type="ORF">BO80DRAFT_427084</name>
</gene>
<evidence type="ECO:0000313" key="3">
    <source>
        <dbReference type="Proteomes" id="UP000249402"/>
    </source>
</evidence>
<sequence length="462" mass="49932">MRVNLDQIEFYRGPSQPPSIGRRKSPPVHIPRTFQHFSPTEMIPASSQAPPEQGLPSTRTTYLSNTFDFEIDRIYSVTEHQMTKDIGTAVAPIIPATLDTRLDNGGSRLASSEPAPFKDSSAIPVSCPAVQLELDSLDVQENELPNSMPHSKAAETPRISYAPCVTAPTSKQADNVSSGLSTTGDSQQESASGNSLIIGASSKYISSVPCEEDTNSCHTPELSEVPCSRKIDAPGRAGSSSSTEAMSTAFSPFPRSFQCSSPEHSGARTTPISNGPVRYPSIAVVVPAPSWKQGRATRASTRAAAAACNKRLRSDQGGSNHKVPDASFLRTEGPSLKVKKRTLASRHLSHPLDLSFPASCHCTRDFHEIRGKALLTVASDSGLKTAYFFTFVPDTSSTVHQPPSTGISGKQRPYTSDENALLVRLKEREAMSWSEIADHFPDRNVSSLQVHYSTKLRHKAKS</sequence>
<dbReference type="Pfam" id="PF13921">
    <property type="entry name" value="Myb_DNA-bind_6"/>
    <property type="match status" value="1"/>
</dbReference>
<dbReference type="EMBL" id="KZ824451">
    <property type="protein sequence ID" value="RAK98702.1"/>
    <property type="molecule type" value="Genomic_DNA"/>
</dbReference>
<dbReference type="InterPro" id="IPR009057">
    <property type="entry name" value="Homeodomain-like_sf"/>
</dbReference>
<dbReference type="RefSeq" id="XP_025573030.1">
    <property type="nucleotide sequence ID" value="XM_025719916.1"/>
</dbReference>
<feature type="compositionally biased region" description="Polar residues" evidence="1">
    <location>
        <begin position="238"/>
        <end position="247"/>
    </location>
</feature>
<dbReference type="STRING" id="1448316.A0A395GTH6"/>
<dbReference type="AlphaFoldDB" id="A0A395GTH6"/>
<feature type="region of interest" description="Disordered" evidence="1">
    <location>
        <begin position="170"/>
        <end position="192"/>
    </location>
</feature>
<organism evidence="2 3">
    <name type="scientific">Aspergillus ibericus CBS 121593</name>
    <dbReference type="NCBI Taxonomy" id="1448316"/>
    <lineage>
        <taxon>Eukaryota</taxon>
        <taxon>Fungi</taxon>
        <taxon>Dikarya</taxon>
        <taxon>Ascomycota</taxon>
        <taxon>Pezizomycotina</taxon>
        <taxon>Eurotiomycetes</taxon>
        <taxon>Eurotiomycetidae</taxon>
        <taxon>Eurotiales</taxon>
        <taxon>Aspergillaceae</taxon>
        <taxon>Aspergillus</taxon>
        <taxon>Aspergillus subgen. Circumdati</taxon>
    </lineage>
</organism>
<accession>A0A395GTH6</accession>
<name>A0A395GTH6_9EURO</name>
<dbReference type="SUPFAM" id="SSF46689">
    <property type="entry name" value="Homeodomain-like"/>
    <property type="match status" value="1"/>
</dbReference>
<evidence type="ECO:0000313" key="2">
    <source>
        <dbReference type="EMBL" id="RAK98702.1"/>
    </source>
</evidence>
<feature type="compositionally biased region" description="Polar residues" evidence="1">
    <location>
        <begin position="257"/>
        <end position="273"/>
    </location>
</feature>
<dbReference type="VEuPathDB" id="FungiDB:BO80DRAFT_427084"/>
<protein>
    <recommendedName>
        <fullName evidence="4">Myb-like domain-containing protein</fullName>
    </recommendedName>
</protein>
<dbReference type="Proteomes" id="UP000249402">
    <property type="component" value="Unassembled WGS sequence"/>
</dbReference>
<feature type="region of interest" description="Disordered" evidence="1">
    <location>
        <begin position="255"/>
        <end position="274"/>
    </location>
</feature>
<evidence type="ECO:0008006" key="4">
    <source>
        <dbReference type="Google" id="ProtNLM"/>
    </source>
</evidence>
<feature type="region of interest" description="Disordered" evidence="1">
    <location>
        <begin position="228"/>
        <end position="247"/>
    </location>
</feature>
<reference evidence="2 3" key="1">
    <citation type="submission" date="2018-02" db="EMBL/GenBank/DDBJ databases">
        <title>The genomes of Aspergillus section Nigri reveals drivers in fungal speciation.</title>
        <authorList>
            <consortium name="DOE Joint Genome Institute"/>
            <person name="Vesth T.C."/>
            <person name="Nybo J."/>
            <person name="Theobald S."/>
            <person name="Brandl J."/>
            <person name="Frisvad J.C."/>
            <person name="Nielsen K.F."/>
            <person name="Lyhne E.K."/>
            <person name="Kogle M.E."/>
            <person name="Kuo A."/>
            <person name="Riley R."/>
            <person name="Clum A."/>
            <person name="Nolan M."/>
            <person name="Lipzen A."/>
            <person name="Salamov A."/>
            <person name="Henrissat B."/>
            <person name="Wiebenga A."/>
            <person name="De vries R.P."/>
            <person name="Grigoriev I.V."/>
            <person name="Mortensen U.H."/>
            <person name="Andersen M.R."/>
            <person name="Baker S.E."/>
        </authorList>
    </citation>
    <scope>NUCLEOTIDE SEQUENCE [LARGE SCALE GENOMIC DNA]</scope>
    <source>
        <strain evidence="2 3">CBS 121593</strain>
    </source>
</reference>
<dbReference type="Gene3D" id="1.10.10.60">
    <property type="entry name" value="Homeodomain-like"/>
    <property type="match status" value="1"/>
</dbReference>